<dbReference type="OrthoDB" id="10447166at2759"/>
<evidence type="ECO:0000313" key="2">
    <source>
        <dbReference type="EMBL" id="KIR49321.1"/>
    </source>
</evidence>
<proteinExistence type="predicted"/>
<sequence>MFYLWHQRAWRQTASIKEIRSASWRASGLLPLNKQVIDIDPPRTPPPQNAAEDPLHSLLWPPHPPSRQPFGATRQARGVY</sequence>
<organism evidence="2">
    <name type="scientific">Cryptococcus bacillisporus CA1280</name>
    <dbReference type="NCBI Taxonomy" id="1296109"/>
    <lineage>
        <taxon>Eukaryota</taxon>
        <taxon>Fungi</taxon>
        <taxon>Dikarya</taxon>
        <taxon>Basidiomycota</taxon>
        <taxon>Agaricomycotina</taxon>
        <taxon>Tremellomycetes</taxon>
        <taxon>Tremellales</taxon>
        <taxon>Cryptococcaceae</taxon>
        <taxon>Cryptococcus</taxon>
        <taxon>Cryptococcus gattii species complex</taxon>
    </lineage>
</organism>
<dbReference type="AlphaFoldDB" id="A0A0D0VQ76"/>
<reference evidence="2" key="1">
    <citation type="submission" date="2015-01" db="EMBL/GenBank/DDBJ databases">
        <title>The Genome Sequence of Cryptococcus gattii CA1280.</title>
        <authorList>
            <consortium name="The Broad Institute Genomics Platform"/>
            <person name="Cuomo C."/>
            <person name="Litvintseva A."/>
            <person name="Chen Y."/>
            <person name="Heitman J."/>
            <person name="Sun S."/>
            <person name="Springer D."/>
            <person name="Dromer F."/>
            <person name="Young S."/>
            <person name="Zeng Q."/>
            <person name="Gargeya S."/>
            <person name="Abouelleil A."/>
            <person name="Alvarado L."/>
            <person name="Chapman S.B."/>
            <person name="Gainer-Dewar J."/>
            <person name="Goldberg J."/>
            <person name="Griggs A."/>
            <person name="Gujja S."/>
            <person name="Hansen M."/>
            <person name="Howarth C."/>
            <person name="Imamovic A."/>
            <person name="Larimer J."/>
            <person name="Murphy C."/>
            <person name="Naylor J."/>
            <person name="Pearson M."/>
            <person name="Priest M."/>
            <person name="Roberts A."/>
            <person name="Saif S."/>
            <person name="Shea T."/>
            <person name="Sykes S."/>
            <person name="Wortman J."/>
            <person name="Nusbaum C."/>
            <person name="Birren B."/>
        </authorList>
    </citation>
    <scope>NUCLEOTIDE SEQUENCE [LARGE SCALE GENOMIC DNA]</scope>
    <source>
        <strain evidence="2">CA1280</strain>
    </source>
</reference>
<protein>
    <submittedName>
        <fullName evidence="2">Uncharacterized protein</fullName>
    </submittedName>
</protein>
<name>A0A0D0VQ76_CRYGA</name>
<dbReference type="HOGENOM" id="CLU_2589682_0_0_1"/>
<accession>A0A0D0VQ76</accession>
<feature type="region of interest" description="Disordered" evidence="1">
    <location>
        <begin position="40"/>
        <end position="80"/>
    </location>
</feature>
<dbReference type="EMBL" id="KN847975">
    <property type="protein sequence ID" value="KIR49321.1"/>
    <property type="molecule type" value="Genomic_DNA"/>
</dbReference>
<evidence type="ECO:0000256" key="1">
    <source>
        <dbReference type="SAM" id="MobiDB-lite"/>
    </source>
</evidence>
<gene>
    <name evidence="2" type="ORF">I312_01476</name>
</gene>